<accession>A0A6J7CIF7</accession>
<dbReference type="PANTHER" id="PTHR32319:SF0">
    <property type="entry name" value="BACTERIAL HEMOLYSIN-LIKE PROTEIN"/>
    <property type="match status" value="1"/>
</dbReference>
<dbReference type="PROSITE" id="PS50889">
    <property type="entry name" value="S4"/>
    <property type="match status" value="1"/>
</dbReference>
<dbReference type="InterPro" id="IPR029063">
    <property type="entry name" value="SAM-dependent_MTases_sf"/>
</dbReference>
<keyword evidence="1" id="KW-0694">RNA-binding</keyword>
<dbReference type="CDD" id="cd02440">
    <property type="entry name" value="AdoMet_MTases"/>
    <property type="match status" value="1"/>
</dbReference>
<comment type="similarity">
    <text evidence="2">Belongs to the TlyA family.</text>
</comment>
<dbReference type="Pfam" id="PF01728">
    <property type="entry name" value="FtsJ"/>
    <property type="match status" value="1"/>
</dbReference>
<reference evidence="4" key="1">
    <citation type="submission" date="2020-05" db="EMBL/GenBank/DDBJ databases">
        <authorList>
            <person name="Chiriac C."/>
            <person name="Salcher M."/>
            <person name="Ghai R."/>
            <person name="Kavagutti S V."/>
        </authorList>
    </citation>
    <scope>NUCLEOTIDE SEQUENCE</scope>
</reference>
<dbReference type="EMBL" id="CAFBLU010000001">
    <property type="protein sequence ID" value="CAB4858122.1"/>
    <property type="molecule type" value="Genomic_DNA"/>
</dbReference>
<dbReference type="InterPro" id="IPR002877">
    <property type="entry name" value="RNA_MeTrfase_FtsJ_dom"/>
</dbReference>
<name>A0A6J7CIF7_9ZZZZ</name>
<organism evidence="4">
    <name type="scientific">freshwater metagenome</name>
    <dbReference type="NCBI Taxonomy" id="449393"/>
    <lineage>
        <taxon>unclassified sequences</taxon>
        <taxon>metagenomes</taxon>
        <taxon>ecological metagenomes</taxon>
    </lineage>
</organism>
<evidence type="ECO:0000313" key="4">
    <source>
        <dbReference type="EMBL" id="CAB4858122.1"/>
    </source>
</evidence>
<dbReference type="PIRSF" id="PIRSF005578">
    <property type="entry name" value="TlyA"/>
    <property type="match status" value="1"/>
</dbReference>
<dbReference type="PANTHER" id="PTHR32319">
    <property type="entry name" value="BACTERIAL HEMOLYSIN-LIKE PROTEIN"/>
    <property type="match status" value="1"/>
</dbReference>
<feature type="domain" description="Ribosomal RNA methyltransferase FtsJ" evidence="3">
    <location>
        <begin position="72"/>
        <end position="254"/>
    </location>
</feature>
<evidence type="ECO:0000259" key="3">
    <source>
        <dbReference type="Pfam" id="PF01728"/>
    </source>
</evidence>
<sequence>MDTTSTLGVKSSSKQRLDVVLTARGLFDSRAKASASVIAGEVLLGKDRERARKPGQLVADDVEVSVEGGIAFVSRGGIKMTNALDQLELDVEGVSALDVGASTGGFTDCLLQRGARRVIALDVAYGELAWKLRQDERVHVMERVNARHLEPAQLPWVSDFVVCDVSFIALEKVLGAIGLCCAEDAEIVALIKPQFEVGKERVGKGGVVRDADDRRDALRQVGIAAPRFGFVPQAFVSSGLPGPKGNLESFVHLRRGSEVVSESSLEEMLMRAEP</sequence>
<dbReference type="Gene3D" id="3.10.290.10">
    <property type="entry name" value="RNA-binding S4 domain"/>
    <property type="match status" value="1"/>
</dbReference>
<dbReference type="AlphaFoldDB" id="A0A6J7CIF7"/>
<dbReference type="InterPro" id="IPR004538">
    <property type="entry name" value="Hemolysin_A/TlyA"/>
</dbReference>
<dbReference type="SUPFAM" id="SSF53335">
    <property type="entry name" value="S-adenosyl-L-methionine-dependent methyltransferases"/>
    <property type="match status" value="1"/>
</dbReference>
<dbReference type="InterPro" id="IPR036986">
    <property type="entry name" value="S4_RNA-bd_sf"/>
</dbReference>
<gene>
    <name evidence="4" type="ORF">UFOPK3444_00018</name>
</gene>
<protein>
    <submittedName>
        <fullName evidence="4">Unannotated protein</fullName>
    </submittedName>
</protein>
<evidence type="ECO:0000256" key="2">
    <source>
        <dbReference type="ARBA" id="ARBA00029460"/>
    </source>
</evidence>
<evidence type="ECO:0000256" key="1">
    <source>
        <dbReference type="ARBA" id="ARBA00022884"/>
    </source>
</evidence>
<dbReference type="GO" id="GO:0008168">
    <property type="term" value="F:methyltransferase activity"/>
    <property type="evidence" value="ECO:0007669"/>
    <property type="project" value="InterPro"/>
</dbReference>
<dbReference type="GO" id="GO:0003723">
    <property type="term" value="F:RNA binding"/>
    <property type="evidence" value="ECO:0007669"/>
    <property type="project" value="UniProtKB-KW"/>
</dbReference>
<proteinExistence type="inferred from homology"/>
<dbReference type="NCBIfam" id="TIGR00478">
    <property type="entry name" value="tly"/>
    <property type="match status" value="1"/>
</dbReference>
<dbReference type="Gene3D" id="3.40.50.150">
    <property type="entry name" value="Vaccinia Virus protein VP39"/>
    <property type="match status" value="1"/>
</dbReference>
<dbReference type="GO" id="GO:0032259">
    <property type="term" value="P:methylation"/>
    <property type="evidence" value="ECO:0007669"/>
    <property type="project" value="InterPro"/>
</dbReference>
<dbReference type="InterPro" id="IPR047048">
    <property type="entry name" value="TlyA"/>
</dbReference>